<dbReference type="Pfam" id="PF13692">
    <property type="entry name" value="Glyco_trans_1_4"/>
    <property type="match status" value="1"/>
</dbReference>
<evidence type="ECO:0000313" key="1">
    <source>
        <dbReference type="EMBL" id="MBB3969700.1"/>
    </source>
</evidence>
<proteinExistence type="predicted"/>
<dbReference type="Proteomes" id="UP000583101">
    <property type="component" value="Unassembled WGS sequence"/>
</dbReference>
<dbReference type="SUPFAM" id="SSF53756">
    <property type="entry name" value="UDP-Glycosyltransferase/glycogen phosphorylase"/>
    <property type="match status" value="1"/>
</dbReference>
<accession>A0A4Y8A9I2</accession>
<sequence>MQALSNTDKENSITSSFYKHLPGNIICFSHLRWDFVFQRPQHLMTRLSKQFNIFFIEEPVLDTDGDAYYVYHQRDDLQVVVPHLPKATHAKDVTRQLKALLDDFMSGKSFNNYTFWYYTPMALEFSRKHQPDLTVYDCMDELSAFKYAPQSLKELEKELLKKADIVFTGGQSLYEAKRDQHSNIHPFPSSIDKKHFQSARDIRMKLKAQGKSDNTVKLGFYGVIDERFDIELIKGIADARPNWQIILLGPVVKIDAAQLPANKNIHYPGAKTYQQLPAYLAEWDVALIPFLLNESTKFISPTKTPEYLAAGVPVISTAIRDVVNPYGKNKLVKIAATAKEFITEAEKPMQALEKENWLVHVDEFLSQNSWDNTCSRMLNLMSKTIAGRSLSSIAQ</sequence>
<dbReference type="GO" id="GO:0016740">
    <property type="term" value="F:transferase activity"/>
    <property type="evidence" value="ECO:0007669"/>
    <property type="project" value="UniProtKB-KW"/>
</dbReference>
<dbReference type="Proteomes" id="UP000297248">
    <property type="component" value="Unassembled WGS sequence"/>
</dbReference>
<keyword evidence="4" id="KW-1185">Reference proteome</keyword>
<dbReference type="EMBL" id="JACIEG010000004">
    <property type="protein sequence ID" value="MBB3969700.1"/>
    <property type="molecule type" value="Genomic_DNA"/>
</dbReference>
<dbReference type="EC" id="5.4.99.9" evidence="1"/>
<dbReference type="GO" id="GO:0008767">
    <property type="term" value="F:UDP-galactopyranose mutase activity"/>
    <property type="evidence" value="ECO:0007669"/>
    <property type="project" value="UniProtKB-EC"/>
</dbReference>
<keyword evidence="1" id="KW-0413">Isomerase</keyword>
<evidence type="ECO:0000313" key="3">
    <source>
        <dbReference type="Proteomes" id="UP000297248"/>
    </source>
</evidence>
<comment type="caution">
    <text evidence="2">The sequence shown here is derived from an EMBL/GenBank/DDBJ whole genome shotgun (WGS) entry which is preliminary data.</text>
</comment>
<reference evidence="2 3" key="1">
    <citation type="journal article" date="2016" name="Int. J. Syst. Evol. Microbiol.">
        <title>Proposal of Mucilaginibacter phyllosphaerae sp. nov. isolated from the phyllosphere of Galium album.</title>
        <authorList>
            <person name="Aydogan E.L."/>
            <person name="Busse H.J."/>
            <person name="Moser G."/>
            <person name="Muller C."/>
            <person name="Kampfer P."/>
            <person name="Glaeser S.P."/>
        </authorList>
    </citation>
    <scope>NUCLEOTIDE SEQUENCE [LARGE SCALE GENOMIC DNA]</scope>
    <source>
        <strain evidence="2 3">PP-F2FG21</strain>
    </source>
</reference>
<protein>
    <submittedName>
        <fullName evidence="2">Glycosyltransferase family 1 protein</fullName>
    </submittedName>
    <submittedName>
        <fullName evidence="1">UDP-galactopyranose mutase</fullName>
        <ecNumber evidence="1">5.4.99.9</ecNumber>
    </submittedName>
</protein>
<dbReference type="OrthoDB" id="9816564at2"/>
<reference evidence="1 4" key="3">
    <citation type="submission" date="2020-08" db="EMBL/GenBank/DDBJ databases">
        <title>Genomic Encyclopedia of Type Strains, Phase IV (KMG-IV): sequencing the most valuable type-strain genomes for metagenomic binning, comparative biology and taxonomic classification.</title>
        <authorList>
            <person name="Goeker M."/>
        </authorList>
    </citation>
    <scope>NUCLEOTIDE SEQUENCE [LARGE SCALE GENOMIC DNA]</scope>
    <source>
        <strain evidence="1 4">DSM 100995</strain>
    </source>
</reference>
<gene>
    <name evidence="2" type="ORF">E2R65_14300</name>
    <name evidence="1" type="ORF">GGR35_002313</name>
</gene>
<keyword evidence="2" id="KW-0808">Transferase</keyword>
<dbReference type="AlphaFoldDB" id="A0A4Y8A9I2"/>
<organism evidence="2 3">
    <name type="scientific">Mucilaginibacter phyllosphaerae</name>
    <dbReference type="NCBI Taxonomy" id="1812349"/>
    <lineage>
        <taxon>Bacteria</taxon>
        <taxon>Pseudomonadati</taxon>
        <taxon>Bacteroidota</taxon>
        <taxon>Sphingobacteriia</taxon>
        <taxon>Sphingobacteriales</taxon>
        <taxon>Sphingobacteriaceae</taxon>
        <taxon>Mucilaginibacter</taxon>
    </lineage>
</organism>
<reference evidence="2" key="2">
    <citation type="submission" date="2019-03" db="EMBL/GenBank/DDBJ databases">
        <authorList>
            <person name="Yan Y.-Q."/>
            <person name="Du Z.-J."/>
        </authorList>
    </citation>
    <scope>NUCLEOTIDE SEQUENCE</scope>
    <source>
        <strain evidence="2">PP-F2FG21</strain>
    </source>
</reference>
<dbReference type="Gene3D" id="3.40.50.11010">
    <property type="match status" value="1"/>
</dbReference>
<name>A0A4Y8A9I2_9SPHI</name>
<dbReference type="Gene3D" id="3.40.50.2000">
    <property type="entry name" value="Glycogen Phosphorylase B"/>
    <property type="match status" value="1"/>
</dbReference>
<evidence type="ECO:0000313" key="4">
    <source>
        <dbReference type="Proteomes" id="UP000583101"/>
    </source>
</evidence>
<dbReference type="RefSeq" id="WP_134337159.1">
    <property type="nucleotide sequence ID" value="NZ_BMCZ01000005.1"/>
</dbReference>
<dbReference type="EMBL" id="SNQG01000005">
    <property type="protein sequence ID" value="TEW65084.1"/>
    <property type="molecule type" value="Genomic_DNA"/>
</dbReference>
<evidence type="ECO:0000313" key="2">
    <source>
        <dbReference type="EMBL" id="TEW65084.1"/>
    </source>
</evidence>